<sequence>MGKYCSTYGCSNTNAKLKKKAGVSFFRFPLKRPDILKQWITKIKRENFVPTQYSFICLEHFIEPDFKYQNFTERRELKEEAVPSIFSFVTPTKERPRNSYVFGNGICTKDEPSPPSHNSVAVQTDLSLSPPQVAVWTWQ</sequence>
<organism evidence="7 8">
    <name type="scientific">Plakobranchus ocellatus</name>
    <dbReference type="NCBI Taxonomy" id="259542"/>
    <lineage>
        <taxon>Eukaryota</taxon>
        <taxon>Metazoa</taxon>
        <taxon>Spiralia</taxon>
        <taxon>Lophotrochozoa</taxon>
        <taxon>Mollusca</taxon>
        <taxon>Gastropoda</taxon>
        <taxon>Heterobranchia</taxon>
        <taxon>Euthyneura</taxon>
        <taxon>Panpulmonata</taxon>
        <taxon>Sacoglossa</taxon>
        <taxon>Placobranchoidea</taxon>
        <taxon>Plakobranchidae</taxon>
        <taxon>Plakobranchus</taxon>
    </lineage>
</organism>
<evidence type="ECO:0000256" key="4">
    <source>
        <dbReference type="ARBA" id="ARBA00023125"/>
    </source>
</evidence>
<gene>
    <name evidence="7" type="ORF">PoB_002834100</name>
</gene>
<dbReference type="InterPro" id="IPR052224">
    <property type="entry name" value="THAP_domain_protein"/>
</dbReference>
<dbReference type="PROSITE" id="PS50950">
    <property type="entry name" value="ZF_THAP"/>
    <property type="match status" value="1"/>
</dbReference>
<evidence type="ECO:0000313" key="8">
    <source>
        <dbReference type="Proteomes" id="UP000735302"/>
    </source>
</evidence>
<dbReference type="SMART" id="SM00692">
    <property type="entry name" value="DM3"/>
    <property type="match status" value="1"/>
</dbReference>
<dbReference type="PANTHER" id="PTHR46927:SF3">
    <property type="entry name" value="THAP-TYPE DOMAIN-CONTAINING PROTEIN"/>
    <property type="match status" value="1"/>
</dbReference>
<dbReference type="SUPFAM" id="SSF57716">
    <property type="entry name" value="Glucocorticoid receptor-like (DNA-binding domain)"/>
    <property type="match status" value="1"/>
</dbReference>
<keyword evidence="4 5" id="KW-0238">DNA-binding</keyword>
<keyword evidence="8" id="KW-1185">Reference proteome</keyword>
<dbReference type="Pfam" id="PF05485">
    <property type="entry name" value="THAP"/>
    <property type="match status" value="1"/>
</dbReference>
<dbReference type="GO" id="GO:0008270">
    <property type="term" value="F:zinc ion binding"/>
    <property type="evidence" value="ECO:0007669"/>
    <property type="project" value="UniProtKB-KW"/>
</dbReference>
<dbReference type="PANTHER" id="PTHR46927">
    <property type="entry name" value="AGAP005574-PA"/>
    <property type="match status" value="1"/>
</dbReference>
<evidence type="ECO:0000256" key="2">
    <source>
        <dbReference type="ARBA" id="ARBA00022771"/>
    </source>
</evidence>
<dbReference type="Proteomes" id="UP000735302">
    <property type="component" value="Unassembled WGS sequence"/>
</dbReference>
<evidence type="ECO:0000259" key="6">
    <source>
        <dbReference type="PROSITE" id="PS50950"/>
    </source>
</evidence>
<comment type="caution">
    <text evidence="7">The sequence shown here is derived from an EMBL/GenBank/DDBJ whole genome shotgun (WGS) entry which is preliminary data.</text>
</comment>
<name>A0AAV4A0Z1_9GAST</name>
<keyword evidence="1" id="KW-0479">Metal-binding</keyword>
<dbReference type="SMART" id="SM00980">
    <property type="entry name" value="THAP"/>
    <property type="match status" value="1"/>
</dbReference>
<feature type="domain" description="THAP-type" evidence="6">
    <location>
        <begin position="1"/>
        <end position="86"/>
    </location>
</feature>
<evidence type="ECO:0000256" key="5">
    <source>
        <dbReference type="PROSITE-ProRule" id="PRU00309"/>
    </source>
</evidence>
<keyword evidence="2 5" id="KW-0863">Zinc-finger</keyword>
<dbReference type="EMBL" id="BLXT01003539">
    <property type="protein sequence ID" value="GFO01836.1"/>
    <property type="molecule type" value="Genomic_DNA"/>
</dbReference>
<evidence type="ECO:0000256" key="1">
    <source>
        <dbReference type="ARBA" id="ARBA00022723"/>
    </source>
</evidence>
<dbReference type="Gene3D" id="6.20.210.20">
    <property type="entry name" value="THAP domain"/>
    <property type="match status" value="1"/>
</dbReference>
<dbReference type="GO" id="GO:0003677">
    <property type="term" value="F:DNA binding"/>
    <property type="evidence" value="ECO:0007669"/>
    <property type="project" value="UniProtKB-UniRule"/>
</dbReference>
<reference evidence="7 8" key="1">
    <citation type="journal article" date="2021" name="Elife">
        <title>Chloroplast acquisition without the gene transfer in kleptoplastic sea slugs, Plakobranchus ocellatus.</title>
        <authorList>
            <person name="Maeda T."/>
            <person name="Takahashi S."/>
            <person name="Yoshida T."/>
            <person name="Shimamura S."/>
            <person name="Takaki Y."/>
            <person name="Nagai Y."/>
            <person name="Toyoda A."/>
            <person name="Suzuki Y."/>
            <person name="Arimoto A."/>
            <person name="Ishii H."/>
            <person name="Satoh N."/>
            <person name="Nishiyama T."/>
            <person name="Hasebe M."/>
            <person name="Maruyama T."/>
            <person name="Minagawa J."/>
            <person name="Obokata J."/>
            <person name="Shigenobu S."/>
        </authorList>
    </citation>
    <scope>NUCLEOTIDE SEQUENCE [LARGE SCALE GENOMIC DNA]</scope>
</reference>
<dbReference type="InterPro" id="IPR006612">
    <property type="entry name" value="THAP_Znf"/>
</dbReference>
<proteinExistence type="predicted"/>
<evidence type="ECO:0000256" key="3">
    <source>
        <dbReference type="ARBA" id="ARBA00022833"/>
    </source>
</evidence>
<dbReference type="AlphaFoldDB" id="A0AAV4A0Z1"/>
<accession>A0AAV4A0Z1</accession>
<evidence type="ECO:0000313" key="7">
    <source>
        <dbReference type="EMBL" id="GFO01836.1"/>
    </source>
</evidence>
<keyword evidence="3" id="KW-0862">Zinc</keyword>
<protein>
    <submittedName>
        <fullName evidence="7">THAP domain-containing protein 1</fullName>
    </submittedName>
</protein>
<dbReference type="InterPro" id="IPR038441">
    <property type="entry name" value="THAP_Znf_sf"/>
</dbReference>